<evidence type="ECO:0000313" key="6">
    <source>
        <dbReference type="EMBL" id="CAK0841090.1"/>
    </source>
</evidence>
<dbReference type="Proteomes" id="UP001189429">
    <property type="component" value="Unassembled WGS sequence"/>
</dbReference>
<feature type="compositionally biased region" description="Polar residues" evidence="4">
    <location>
        <begin position="460"/>
        <end position="475"/>
    </location>
</feature>
<comment type="similarity">
    <text evidence="3">Belongs to the cyclic nucleotide phosphodiesterase family.</text>
</comment>
<dbReference type="PROSITE" id="PS51845">
    <property type="entry name" value="PDEASE_I_2"/>
    <property type="match status" value="1"/>
</dbReference>
<dbReference type="CDD" id="cd00077">
    <property type="entry name" value="HDc"/>
    <property type="match status" value="1"/>
</dbReference>
<reference evidence="6" key="1">
    <citation type="submission" date="2023-10" db="EMBL/GenBank/DDBJ databases">
        <authorList>
            <person name="Chen Y."/>
            <person name="Shah S."/>
            <person name="Dougan E. K."/>
            <person name="Thang M."/>
            <person name="Chan C."/>
        </authorList>
    </citation>
    <scope>NUCLEOTIDE SEQUENCE [LARGE SCALE GENOMIC DNA]</scope>
</reference>
<dbReference type="InterPro" id="IPR002073">
    <property type="entry name" value="PDEase_catalytic_dom"/>
</dbReference>
<dbReference type="PRINTS" id="PR00387">
    <property type="entry name" value="PDIESTERASE1"/>
</dbReference>
<evidence type="ECO:0000259" key="5">
    <source>
        <dbReference type="PROSITE" id="PS51845"/>
    </source>
</evidence>
<dbReference type="InterPro" id="IPR023088">
    <property type="entry name" value="PDEase"/>
</dbReference>
<comment type="cofactor">
    <cofactor evidence="3">
        <name>a divalent metal cation</name>
        <dbReference type="ChEBI" id="CHEBI:60240"/>
    </cofactor>
    <text evidence="3">Binds 2 divalent metal cations per subunit. Site 1 may preferentially bind zinc ions, while site 2 has a preference for magnesium and/or manganese ions.</text>
</comment>
<dbReference type="InterPro" id="IPR036971">
    <property type="entry name" value="PDEase_catalytic_dom_sf"/>
</dbReference>
<dbReference type="Gene3D" id="1.10.1300.10">
    <property type="entry name" value="3'5'-cyclic nucleotide phosphodiesterase, catalytic domain"/>
    <property type="match status" value="1"/>
</dbReference>
<proteinExistence type="inferred from homology"/>
<organism evidence="6 7">
    <name type="scientific">Prorocentrum cordatum</name>
    <dbReference type="NCBI Taxonomy" id="2364126"/>
    <lineage>
        <taxon>Eukaryota</taxon>
        <taxon>Sar</taxon>
        <taxon>Alveolata</taxon>
        <taxon>Dinophyceae</taxon>
        <taxon>Prorocentrales</taxon>
        <taxon>Prorocentraceae</taxon>
        <taxon>Prorocentrum</taxon>
    </lineage>
</organism>
<keyword evidence="7" id="KW-1185">Reference proteome</keyword>
<dbReference type="SUPFAM" id="SSF109604">
    <property type="entry name" value="HD-domain/PDEase-like"/>
    <property type="match status" value="1"/>
</dbReference>
<feature type="region of interest" description="Disordered" evidence="4">
    <location>
        <begin position="445"/>
        <end position="549"/>
    </location>
</feature>
<dbReference type="Pfam" id="PF00233">
    <property type="entry name" value="PDEase_I"/>
    <property type="match status" value="1"/>
</dbReference>
<dbReference type="EC" id="3.1.4.-" evidence="3"/>
<name>A0ABN9T7M4_9DINO</name>
<accession>A0ABN9T7M4</accession>
<dbReference type="InterPro" id="IPR023174">
    <property type="entry name" value="PDEase_CS"/>
</dbReference>
<sequence>MRLPRSRVTHSIDSWERRCRKLLEDLEPHVDAGGAGSGPQLWAGFADHLAEALRQCRAQLHNRQETSRDVNSQLLRAVKEEGGSGSDVQVLSGWLQQAWDPDGAAQSMGIESLSMDSIIQRPQRTLQRVAGARTELLVGDWSFDALEVESSGHTVMQLVGFELLHTYASLPPGALTAFLSTLEKAYGKEHPYHSYVHAADMCNSFYFLATRSRLWEDGEVSDWIQLTSLIAALGHDVGHFGRNNVFLTSTRHALAVTYNDKSVLENFHASTLIQMLDQCYGSGSDLPEKLLSQQPIERLPRMRHLIILLILHTDPAKHLEDLSAFRVRLGAEDYNPMSHVPGCNKGDQEQAMCMLFRSADISHSAKDWNIHQEWSKRVAQEFHDQGDEEKRLGLAVSPLCDREGFVLASSQVGFLQFICVPTWKELARFEEIVCYLAKEAARSPETHAPRRSSLRLTTRGSQGTDRILSRSQTAMCHSPQPGPCSPGASPRRRRPSPITSAAPFDPKASPLELMQMGRVSSLPSESAGKMSRRSSLSSLQSEKRSSRPFLTLPARAQATAGPHHVAEAPDILERLGKRSSSGDGKLTCVCLRLCEQNLKAWTSLAEEAKPPPSPASRCA</sequence>
<comment type="caution">
    <text evidence="6">The sequence shown here is derived from an EMBL/GenBank/DDBJ whole genome shotgun (WGS) entry which is preliminary data.</text>
</comment>
<dbReference type="PROSITE" id="PS00126">
    <property type="entry name" value="PDEASE_I_1"/>
    <property type="match status" value="1"/>
</dbReference>
<feature type="domain" description="PDEase" evidence="5">
    <location>
        <begin position="114"/>
        <end position="463"/>
    </location>
</feature>
<gene>
    <name evidence="6" type="ORF">PCOR1329_LOCUS36381</name>
</gene>
<evidence type="ECO:0000256" key="1">
    <source>
        <dbReference type="ARBA" id="ARBA00022723"/>
    </source>
</evidence>
<evidence type="ECO:0000256" key="4">
    <source>
        <dbReference type="SAM" id="MobiDB-lite"/>
    </source>
</evidence>
<dbReference type="InterPro" id="IPR003607">
    <property type="entry name" value="HD/PDEase_dom"/>
</dbReference>
<dbReference type="EMBL" id="CAUYUJ010014427">
    <property type="protein sequence ID" value="CAK0841090.1"/>
    <property type="molecule type" value="Genomic_DNA"/>
</dbReference>
<keyword evidence="1 3" id="KW-0479">Metal-binding</keyword>
<protein>
    <recommendedName>
        <fullName evidence="3">Phosphodiesterase</fullName>
        <ecNumber evidence="3">3.1.4.-</ecNumber>
    </recommendedName>
</protein>
<evidence type="ECO:0000313" key="7">
    <source>
        <dbReference type="Proteomes" id="UP001189429"/>
    </source>
</evidence>
<evidence type="ECO:0000256" key="3">
    <source>
        <dbReference type="RuleBase" id="RU363067"/>
    </source>
</evidence>
<keyword evidence="2 3" id="KW-0378">Hydrolase</keyword>
<dbReference type="PANTHER" id="PTHR11347">
    <property type="entry name" value="CYCLIC NUCLEOTIDE PHOSPHODIESTERASE"/>
    <property type="match status" value="1"/>
</dbReference>
<evidence type="ECO:0000256" key="2">
    <source>
        <dbReference type="ARBA" id="ARBA00022801"/>
    </source>
</evidence>